<dbReference type="Proteomes" id="UP000011083">
    <property type="component" value="Unassembled WGS sequence"/>
</dbReference>
<reference evidence="2 3" key="1">
    <citation type="journal article" date="2013" name="Genome Biol.">
        <title>Genome of Acanthamoeba castellanii highlights extensive lateral gene transfer and early evolution of tyrosine kinase signaling.</title>
        <authorList>
            <person name="Clarke M."/>
            <person name="Lohan A.J."/>
            <person name="Liu B."/>
            <person name="Lagkouvardos I."/>
            <person name="Roy S."/>
            <person name="Zafar N."/>
            <person name="Bertelli C."/>
            <person name="Schilde C."/>
            <person name="Kianianmomeni A."/>
            <person name="Burglin T.R."/>
            <person name="Frech C."/>
            <person name="Turcotte B."/>
            <person name="Kopec K.O."/>
            <person name="Synnott J.M."/>
            <person name="Choo C."/>
            <person name="Paponov I."/>
            <person name="Finkler A."/>
            <person name="Soon Heng Tan C."/>
            <person name="Hutchins A.P."/>
            <person name="Weinmeier T."/>
            <person name="Rattei T."/>
            <person name="Chu J.S."/>
            <person name="Gimenez G."/>
            <person name="Irimia M."/>
            <person name="Rigden D.J."/>
            <person name="Fitzpatrick D.A."/>
            <person name="Lorenzo-Morales J."/>
            <person name="Bateman A."/>
            <person name="Chiu C.H."/>
            <person name="Tang P."/>
            <person name="Hegemann P."/>
            <person name="Fromm H."/>
            <person name="Raoult D."/>
            <person name="Greub G."/>
            <person name="Miranda-Saavedra D."/>
            <person name="Chen N."/>
            <person name="Nash P."/>
            <person name="Ginger M.L."/>
            <person name="Horn M."/>
            <person name="Schaap P."/>
            <person name="Caler L."/>
            <person name="Loftus B."/>
        </authorList>
    </citation>
    <scope>NUCLEOTIDE SEQUENCE [LARGE SCALE GENOMIC DNA]</scope>
    <source>
        <strain evidence="2 3">Neff</strain>
    </source>
</reference>
<feature type="compositionally biased region" description="Gly residues" evidence="1">
    <location>
        <begin position="87"/>
        <end position="96"/>
    </location>
</feature>
<accession>L8GWF2</accession>
<proteinExistence type="predicted"/>
<dbReference type="GeneID" id="14918028"/>
<name>L8GWF2_ACACF</name>
<gene>
    <name evidence="2" type="ORF">ACA1_060570</name>
</gene>
<feature type="region of interest" description="Disordered" evidence="1">
    <location>
        <begin position="42"/>
        <end position="63"/>
    </location>
</feature>
<evidence type="ECO:0000313" key="2">
    <source>
        <dbReference type="EMBL" id="ELR17330.1"/>
    </source>
</evidence>
<dbReference type="AlphaFoldDB" id="L8GWF2"/>
<dbReference type="VEuPathDB" id="AmoebaDB:ACA1_060570"/>
<feature type="region of interest" description="Disordered" evidence="1">
    <location>
        <begin position="85"/>
        <end position="113"/>
    </location>
</feature>
<organism evidence="2 3">
    <name type="scientific">Acanthamoeba castellanii (strain ATCC 30010 / Neff)</name>
    <dbReference type="NCBI Taxonomy" id="1257118"/>
    <lineage>
        <taxon>Eukaryota</taxon>
        <taxon>Amoebozoa</taxon>
        <taxon>Discosea</taxon>
        <taxon>Longamoebia</taxon>
        <taxon>Centramoebida</taxon>
        <taxon>Acanthamoebidae</taxon>
        <taxon>Acanthamoeba</taxon>
    </lineage>
</organism>
<sequence>MKHSHVARARLRATGRRIQEQERRGGVCGAWRKEEGCAVRRDTQDGRTRAALHRPEAKDAHCARTHRHQLVEAVDRFEGFPALQGGVEAGLQGGPLGHRQPHATGRSGPGEPRRHLVLPPVPHHLGLPGGRRYARPLCQPAVVVVAVAVAETS</sequence>
<keyword evidence="3" id="KW-1185">Reference proteome</keyword>
<dbReference type="EMBL" id="KB007974">
    <property type="protein sequence ID" value="ELR17330.1"/>
    <property type="molecule type" value="Genomic_DNA"/>
</dbReference>
<evidence type="ECO:0000313" key="3">
    <source>
        <dbReference type="Proteomes" id="UP000011083"/>
    </source>
</evidence>
<evidence type="ECO:0000256" key="1">
    <source>
        <dbReference type="SAM" id="MobiDB-lite"/>
    </source>
</evidence>
<protein>
    <submittedName>
        <fullName evidence="2">Uncharacterized protein</fullName>
    </submittedName>
</protein>
<dbReference type="RefSeq" id="XP_004339343.1">
    <property type="nucleotide sequence ID" value="XM_004339295.1"/>
</dbReference>
<dbReference type="KEGG" id="acan:ACA1_060570"/>
<feature type="compositionally biased region" description="Basic and acidic residues" evidence="1">
    <location>
        <begin position="42"/>
        <end position="62"/>
    </location>
</feature>